<evidence type="ECO:0000256" key="1">
    <source>
        <dbReference type="ARBA" id="ARBA00008020"/>
    </source>
</evidence>
<evidence type="ECO:0000256" key="3">
    <source>
        <dbReference type="ARBA" id="ARBA00022840"/>
    </source>
</evidence>
<dbReference type="PROSITE" id="PS00751">
    <property type="entry name" value="TCP1_2"/>
    <property type="match status" value="1"/>
</dbReference>
<dbReference type="InterPro" id="IPR053374">
    <property type="entry name" value="TCP-1_chaperonin"/>
</dbReference>
<dbReference type="NCBIfam" id="NF041083">
    <property type="entry name" value="thermosome_beta"/>
    <property type="match status" value="1"/>
</dbReference>
<dbReference type="PANTHER" id="PTHR11353">
    <property type="entry name" value="CHAPERONIN"/>
    <property type="match status" value="1"/>
</dbReference>
<comment type="similarity">
    <text evidence="1 5">Belongs to the TCP-1 chaperonin family.</text>
</comment>
<dbReference type="PRINTS" id="PR00304">
    <property type="entry name" value="TCOMPLEXTCP1"/>
</dbReference>
<dbReference type="InterPro" id="IPR027410">
    <property type="entry name" value="TCP-1-like_intermed_sf"/>
</dbReference>
<dbReference type="PROSITE" id="PS00750">
    <property type="entry name" value="TCP1_1"/>
    <property type="match status" value="1"/>
</dbReference>
<dbReference type="InterPro" id="IPR002423">
    <property type="entry name" value="Cpn60/GroEL/TCP-1"/>
</dbReference>
<protein>
    <submittedName>
        <fullName evidence="6">T-complex protein 1 subunit alpha</fullName>
    </submittedName>
</protein>
<dbReference type="GO" id="GO:0140662">
    <property type="term" value="F:ATP-dependent protein folding chaperone"/>
    <property type="evidence" value="ECO:0007669"/>
    <property type="project" value="InterPro"/>
</dbReference>
<evidence type="ECO:0000256" key="5">
    <source>
        <dbReference type="RuleBase" id="RU004187"/>
    </source>
</evidence>
<keyword evidence="7" id="KW-1185">Reference proteome</keyword>
<proteinExistence type="inferred from homology"/>
<dbReference type="OrthoDB" id="10248520at2759"/>
<dbReference type="Gene3D" id="1.10.560.10">
    <property type="entry name" value="GroEL-like equatorial domain"/>
    <property type="match status" value="1"/>
</dbReference>
<keyword evidence="2 5" id="KW-0547">Nucleotide-binding</keyword>
<accession>A0A5J4YU88</accession>
<dbReference type="NCBIfam" id="NF041082">
    <property type="entry name" value="thermosome_alpha"/>
    <property type="match status" value="1"/>
</dbReference>
<keyword evidence="4 5" id="KW-0143">Chaperone</keyword>
<reference evidence="7" key="1">
    <citation type="journal article" date="2019" name="Nat. Commun.">
        <title>Expansion of phycobilisome linker gene families in mesophilic red algae.</title>
        <authorList>
            <person name="Lee J."/>
            <person name="Kim D."/>
            <person name="Bhattacharya D."/>
            <person name="Yoon H.S."/>
        </authorList>
    </citation>
    <scope>NUCLEOTIDE SEQUENCE [LARGE SCALE GENOMIC DNA]</scope>
    <source>
        <strain evidence="7">CCMP 1328</strain>
    </source>
</reference>
<dbReference type="SUPFAM" id="SSF48592">
    <property type="entry name" value="GroEL equatorial domain-like"/>
    <property type="match status" value="1"/>
</dbReference>
<dbReference type="InterPro" id="IPR017998">
    <property type="entry name" value="Chaperone_TCP-1"/>
</dbReference>
<evidence type="ECO:0000256" key="4">
    <source>
        <dbReference type="ARBA" id="ARBA00023186"/>
    </source>
</evidence>
<dbReference type="Gene3D" id="3.50.7.10">
    <property type="entry name" value="GroEL"/>
    <property type="match status" value="1"/>
</dbReference>
<evidence type="ECO:0000256" key="2">
    <source>
        <dbReference type="ARBA" id="ARBA00022741"/>
    </source>
</evidence>
<keyword evidence="3 5" id="KW-0067">ATP-binding</keyword>
<name>A0A5J4YU88_PORPP</name>
<dbReference type="Pfam" id="PF00118">
    <property type="entry name" value="Cpn60_TCP1"/>
    <property type="match status" value="1"/>
</dbReference>
<dbReference type="SUPFAM" id="SSF54849">
    <property type="entry name" value="GroEL-intermediate domain like"/>
    <property type="match status" value="1"/>
</dbReference>
<dbReference type="InterPro" id="IPR027409">
    <property type="entry name" value="GroEL-like_apical_dom_sf"/>
</dbReference>
<sequence>MAALSIEGSRSSGQDVRSGNVTACVAIANIVKTSLGPVGLDKMLVDEVGDVTVTNDGATIIKQLEIEHPAGKVLAELAAQQDDEIGDGTTSVVIMAAELLRCANQLVLDKIHPTTVISGLRMAMRECVKCIKKELSTPTEKLGRDVLVNAAKTSLSSKILGTAESDLFANMAVDAVLQTKTIDDYSGKARYPLSSVHILKAQGKSAHESHILEGFALNAMGAAQGMPTYLKGVRIACLDIDLRRTKMKMGVSVLVNNPDEMQKMADRELDITKERIMAILNAGGNLILTTQGIDDTSLKYFVDAGVIACRRVPMKDMKRIAAMTGATLLTSFADLDGNETFEASMLGSADECVEERVRDDKLLLIKGGAKQRSNTVLLRGPNEIMCDEMARSFHDSTAVVKRVLENNAVVAGGGAVEVALSLHLENFALSISSREQIVVTEFADALLVIPKTLAMNAAQDASELLAKLRAKHAESPANKDWGLDLIEGQIRNNLEAGVVEPAISKVKSIQFATEAAITILRIDDLIRLEGENPNEALEG</sequence>
<evidence type="ECO:0000313" key="6">
    <source>
        <dbReference type="EMBL" id="KAA8494500.1"/>
    </source>
</evidence>
<gene>
    <name evidence="6" type="ORF">FVE85_2741</name>
</gene>
<dbReference type="Proteomes" id="UP000324585">
    <property type="component" value="Unassembled WGS sequence"/>
</dbReference>
<dbReference type="InterPro" id="IPR002194">
    <property type="entry name" value="Chaperonin_TCP-1_CS"/>
</dbReference>
<dbReference type="PROSITE" id="PS00995">
    <property type="entry name" value="TCP1_3"/>
    <property type="match status" value="1"/>
</dbReference>
<dbReference type="SUPFAM" id="SSF52029">
    <property type="entry name" value="GroEL apical domain-like"/>
    <property type="match status" value="1"/>
</dbReference>
<dbReference type="EMBL" id="VRMN01000004">
    <property type="protein sequence ID" value="KAA8494500.1"/>
    <property type="molecule type" value="Genomic_DNA"/>
</dbReference>
<dbReference type="Gene3D" id="3.30.260.10">
    <property type="entry name" value="TCP-1-like chaperonin intermediate domain"/>
    <property type="match status" value="1"/>
</dbReference>
<dbReference type="AlphaFoldDB" id="A0A5J4YU88"/>
<dbReference type="GO" id="GO:0051082">
    <property type="term" value="F:unfolded protein binding"/>
    <property type="evidence" value="ECO:0007669"/>
    <property type="project" value="InterPro"/>
</dbReference>
<dbReference type="GO" id="GO:0016887">
    <property type="term" value="F:ATP hydrolysis activity"/>
    <property type="evidence" value="ECO:0007669"/>
    <property type="project" value="InterPro"/>
</dbReference>
<dbReference type="InterPro" id="IPR027413">
    <property type="entry name" value="GROEL-like_equatorial_sf"/>
</dbReference>
<dbReference type="InterPro" id="IPR054827">
    <property type="entry name" value="thermosome_alpha"/>
</dbReference>
<dbReference type="OMA" id="RGPNDYQ"/>
<organism evidence="6 7">
    <name type="scientific">Porphyridium purpureum</name>
    <name type="common">Red alga</name>
    <name type="synonym">Porphyridium cruentum</name>
    <dbReference type="NCBI Taxonomy" id="35688"/>
    <lineage>
        <taxon>Eukaryota</taxon>
        <taxon>Rhodophyta</taxon>
        <taxon>Bangiophyceae</taxon>
        <taxon>Porphyridiales</taxon>
        <taxon>Porphyridiaceae</taxon>
        <taxon>Porphyridium</taxon>
    </lineage>
</organism>
<dbReference type="GO" id="GO:0005524">
    <property type="term" value="F:ATP binding"/>
    <property type="evidence" value="ECO:0007669"/>
    <property type="project" value="UniProtKB-KW"/>
</dbReference>
<comment type="caution">
    <text evidence="6">The sequence shown here is derived from an EMBL/GenBank/DDBJ whole genome shotgun (WGS) entry which is preliminary data.</text>
</comment>
<evidence type="ECO:0000313" key="7">
    <source>
        <dbReference type="Proteomes" id="UP000324585"/>
    </source>
</evidence>